<dbReference type="Pfam" id="PF01261">
    <property type="entry name" value="AP_endonuc_2"/>
    <property type="match status" value="1"/>
</dbReference>
<keyword evidence="6 9" id="KW-0378">Hydrolase</keyword>
<reference evidence="12 13" key="1">
    <citation type="submission" date="2019-02" db="EMBL/GenBank/DDBJ databases">
        <title>Deep-cultivation of Planctomycetes and their phenomic and genomic characterization uncovers novel biology.</title>
        <authorList>
            <person name="Wiegand S."/>
            <person name="Jogler M."/>
            <person name="Boedeker C."/>
            <person name="Pinto D."/>
            <person name="Vollmers J."/>
            <person name="Rivas-Marin E."/>
            <person name="Kohn T."/>
            <person name="Peeters S.H."/>
            <person name="Heuer A."/>
            <person name="Rast P."/>
            <person name="Oberbeckmann S."/>
            <person name="Bunk B."/>
            <person name="Jeske O."/>
            <person name="Meyerdierks A."/>
            <person name="Storesund J.E."/>
            <person name="Kallscheuer N."/>
            <person name="Luecker S."/>
            <person name="Lage O.M."/>
            <person name="Pohl T."/>
            <person name="Merkel B.J."/>
            <person name="Hornburger P."/>
            <person name="Mueller R.-W."/>
            <person name="Bruemmer F."/>
            <person name="Labrenz M."/>
            <person name="Spormann A.M."/>
            <person name="Op den Camp H."/>
            <person name="Overmann J."/>
            <person name="Amann R."/>
            <person name="Jetten M.S.M."/>
            <person name="Mascher T."/>
            <person name="Medema M.H."/>
            <person name="Devos D.P."/>
            <person name="Kaster A.-K."/>
            <person name="Ovreas L."/>
            <person name="Rohde M."/>
            <person name="Galperin M.Y."/>
            <person name="Jogler C."/>
        </authorList>
    </citation>
    <scope>NUCLEOTIDE SEQUENCE [LARGE SCALE GENOMIC DNA]</scope>
    <source>
        <strain evidence="12 13">Pan44</strain>
    </source>
</reference>
<dbReference type="PROSITE" id="PS00731">
    <property type="entry name" value="AP_NUCLEASE_F2_3"/>
    <property type="match status" value="1"/>
</dbReference>
<dbReference type="InterPro" id="IPR001719">
    <property type="entry name" value="AP_endonuc_2"/>
</dbReference>
<sequence length="352" mass="38300">MPLLGAHMSIAGGLHKAVEAAARLGMDTVQVFTKSPSQWGLTPIAPGVGTGVQSGVSGTKNNNQWRGKPLVEHDIRLFREALDRTGLQHPCAHNSYLINVGSADQTLWQKSVDALVDEVERAEAFGLDGIVMHPGAAVGATEEEALARIVLGIDETHRRTPEARAELWLEATAGQGSCLGCRFEHLAFIIDNVEQPERLGVCIDTCHIFAAGYPIGTPDEFNATFRQLDDLVGLDRVRAFHVNDSKKPLGSRVDRHDHIGEGCLGLEPFRLLLNDERFARLPMYLETKKEQRDGEEMDAVNLRTLRALMAGAPSANRPSGQTKVQAKPSEGGVPAEPPPARKPATRARSRRP</sequence>
<dbReference type="InterPro" id="IPR036237">
    <property type="entry name" value="Xyl_isomerase-like_sf"/>
</dbReference>
<dbReference type="PROSITE" id="PS51432">
    <property type="entry name" value="AP_NUCLEASE_F2_4"/>
    <property type="match status" value="1"/>
</dbReference>
<feature type="binding site" evidence="9">
    <location>
        <position position="93"/>
    </location>
    <ligand>
        <name>Zn(2+)</name>
        <dbReference type="ChEBI" id="CHEBI:29105"/>
        <label>1</label>
    </ligand>
</feature>
<feature type="binding site" evidence="9">
    <location>
        <position position="133"/>
    </location>
    <ligand>
        <name>Zn(2+)</name>
        <dbReference type="ChEBI" id="CHEBI:29105"/>
        <label>1</label>
    </ligand>
</feature>
<feature type="binding site" evidence="9">
    <location>
        <position position="286"/>
    </location>
    <ligand>
        <name>Zn(2+)</name>
        <dbReference type="ChEBI" id="CHEBI:29105"/>
        <label>2</label>
    </ligand>
</feature>
<evidence type="ECO:0000256" key="4">
    <source>
        <dbReference type="ARBA" id="ARBA00022759"/>
    </source>
</evidence>
<dbReference type="PANTHER" id="PTHR21445">
    <property type="entry name" value="ENDONUCLEASE IV ENDODEOXYRIBONUCLEASE IV"/>
    <property type="match status" value="1"/>
</dbReference>
<gene>
    <name evidence="9 12" type="primary">nfo</name>
    <name evidence="12" type="ORF">Pan44_25190</name>
</gene>
<evidence type="ECO:0000256" key="7">
    <source>
        <dbReference type="ARBA" id="ARBA00022833"/>
    </source>
</evidence>
<keyword evidence="2 9" id="KW-0540">Nuclease</keyword>
<dbReference type="SMART" id="SM00518">
    <property type="entry name" value="AP2Ec"/>
    <property type="match status" value="1"/>
</dbReference>
<dbReference type="GO" id="GO:0008270">
    <property type="term" value="F:zinc ion binding"/>
    <property type="evidence" value="ECO:0007669"/>
    <property type="project" value="UniProtKB-UniRule"/>
</dbReference>
<evidence type="ECO:0000256" key="10">
    <source>
        <dbReference type="SAM" id="MobiDB-lite"/>
    </source>
</evidence>
<dbReference type="AlphaFoldDB" id="A0A517SED4"/>
<feature type="region of interest" description="Disordered" evidence="10">
    <location>
        <begin position="309"/>
        <end position="352"/>
    </location>
</feature>
<evidence type="ECO:0000256" key="1">
    <source>
        <dbReference type="ARBA" id="ARBA00005340"/>
    </source>
</evidence>
<comment type="function">
    <text evidence="9">Endonuclease IV plays a role in DNA repair. It cleaves phosphodiester bonds at apurinic or apyrimidinic (AP) sites, generating a 3'-hydroxyl group and a 5'-terminal sugar phosphate.</text>
</comment>
<comment type="similarity">
    <text evidence="1 9">Belongs to the AP endonuclease 2 family.</text>
</comment>
<dbReference type="GO" id="GO:0003677">
    <property type="term" value="F:DNA binding"/>
    <property type="evidence" value="ECO:0007669"/>
    <property type="project" value="InterPro"/>
</dbReference>
<protein>
    <recommendedName>
        <fullName evidence="9">Probable endonuclease 4</fullName>
        <ecNumber evidence="9">3.1.21.2</ecNumber>
    </recommendedName>
    <alternativeName>
        <fullName evidence="9">Endodeoxyribonuclease IV</fullName>
    </alternativeName>
    <alternativeName>
        <fullName evidence="9">Endonuclease IV</fullName>
    </alternativeName>
</protein>
<comment type="catalytic activity">
    <reaction evidence="9">
        <text>Endonucleolytic cleavage to 5'-phosphooligonucleotide end-products.</text>
        <dbReference type="EC" id="3.1.21.2"/>
    </reaction>
</comment>
<dbReference type="GO" id="GO:0008833">
    <property type="term" value="F:deoxyribonuclease IV (phage-T4-induced) activity"/>
    <property type="evidence" value="ECO:0007669"/>
    <property type="project" value="UniProtKB-UniRule"/>
</dbReference>
<evidence type="ECO:0000256" key="6">
    <source>
        <dbReference type="ARBA" id="ARBA00022801"/>
    </source>
</evidence>
<dbReference type="HAMAP" id="MF_00152">
    <property type="entry name" value="Nfo"/>
    <property type="match status" value="1"/>
</dbReference>
<evidence type="ECO:0000313" key="13">
    <source>
        <dbReference type="Proteomes" id="UP000315700"/>
    </source>
</evidence>
<keyword evidence="7 9" id="KW-0862">Zinc</keyword>
<evidence type="ECO:0000256" key="3">
    <source>
        <dbReference type="ARBA" id="ARBA00022723"/>
    </source>
</evidence>
<accession>A0A517SED4</accession>
<dbReference type="GO" id="GO:0006284">
    <property type="term" value="P:base-excision repair"/>
    <property type="evidence" value="ECO:0007669"/>
    <property type="project" value="TreeGrafter"/>
</dbReference>
<feature type="binding site" evidence="9">
    <location>
        <position position="254"/>
    </location>
    <ligand>
        <name>Zn(2+)</name>
        <dbReference type="ChEBI" id="CHEBI:29105"/>
        <label>3</label>
    </ligand>
</feature>
<evidence type="ECO:0000259" key="11">
    <source>
        <dbReference type="Pfam" id="PF01261"/>
    </source>
</evidence>
<dbReference type="PANTHER" id="PTHR21445:SF0">
    <property type="entry name" value="APURINIC-APYRIMIDINIC ENDONUCLEASE"/>
    <property type="match status" value="1"/>
</dbReference>
<evidence type="ECO:0000256" key="8">
    <source>
        <dbReference type="ARBA" id="ARBA00023204"/>
    </source>
</evidence>
<dbReference type="FunFam" id="3.20.20.150:FF:000001">
    <property type="entry name" value="Probable endonuclease 4"/>
    <property type="match status" value="1"/>
</dbReference>
<keyword evidence="5 9" id="KW-0227">DNA damage</keyword>
<dbReference type="KEGG" id="ccos:Pan44_25190"/>
<dbReference type="FunCoup" id="A0A517SED4">
    <property type="interactions" value="278"/>
</dbReference>
<comment type="cofactor">
    <cofactor evidence="9">
        <name>Zn(2+)</name>
        <dbReference type="ChEBI" id="CHEBI:29105"/>
    </cofactor>
    <text evidence="9">Binds 3 Zn(2+) ions.</text>
</comment>
<feature type="binding site" evidence="9">
    <location>
        <position position="256"/>
    </location>
    <ligand>
        <name>Zn(2+)</name>
        <dbReference type="ChEBI" id="CHEBI:29105"/>
        <label>3</label>
    </ligand>
</feature>
<dbReference type="GO" id="GO:0008081">
    <property type="term" value="F:phosphoric diester hydrolase activity"/>
    <property type="evidence" value="ECO:0007669"/>
    <property type="project" value="TreeGrafter"/>
</dbReference>
<evidence type="ECO:0000313" key="12">
    <source>
        <dbReference type="EMBL" id="QDT54486.1"/>
    </source>
</evidence>
<feature type="binding site" evidence="9">
    <location>
        <position position="207"/>
    </location>
    <ligand>
        <name>Zn(2+)</name>
        <dbReference type="ChEBI" id="CHEBI:29105"/>
        <label>3</label>
    </ligand>
</feature>
<dbReference type="OrthoDB" id="9805666at2"/>
<dbReference type="Gene3D" id="3.20.20.150">
    <property type="entry name" value="Divalent-metal-dependent TIM barrel enzymes"/>
    <property type="match status" value="2"/>
</dbReference>
<feature type="domain" description="Xylose isomerase-like TIM barrel" evidence="11">
    <location>
        <begin position="19"/>
        <end position="297"/>
    </location>
</feature>
<dbReference type="SUPFAM" id="SSF51658">
    <property type="entry name" value="Xylose isomerase-like"/>
    <property type="match status" value="1"/>
</dbReference>
<organism evidence="12 13">
    <name type="scientific">Caulifigura coniformis</name>
    <dbReference type="NCBI Taxonomy" id="2527983"/>
    <lineage>
        <taxon>Bacteria</taxon>
        <taxon>Pseudomonadati</taxon>
        <taxon>Planctomycetota</taxon>
        <taxon>Planctomycetia</taxon>
        <taxon>Planctomycetales</taxon>
        <taxon>Planctomycetaceae</taxon>
        <taxon>Caulifigura</taxon>
    </lineage>
</organism>
<dbReference type="CDD" id="cd00019">
    <property type="entry name" value="AP2Ec"/>
    <property type="match status" value="1"/>
</dbReference>
<feature type="binding site" evidence="9">
    <location>
        <position position="204"/>
    </location>
    <ligand>
        <name>Zn(2+)</name>
        <dbReference type="ChEBI" id="CHEBI:29105"/>
        <label>2</label>
    </ligand>
</feature>
<feature type="compositionally biased region" description="Basic residues" evidence="10">
    <location>
        <begin position="343"/>
        <end position="352"/>
    </location>
</feature>
<feature type="binding site" evidence="9">
    <location>
        <position position="170"/>
    </location>
    <ligand>
        <name>Zn(2+)</name>
        <dbReference type="ChEBI" id="CHEBI:29105"/>
        <label>1</label>
    </ligand>
</feature>
<feature type="binding site" evidence="9">
    <location>
        <position position="241"/>
    </location>
    <ligand>
        <name>Zn(2+)</name>
        <dbReference type="ChEBI" id="CHEBI:29105"/>
        <label>2</label>
    </ligand>
</feature>
<dbReference type="InterPro" id="IPR013022">
    <property type="entry name" value="Xyl_isomerase-like_TIM-brl"/>
</dbReference>
<proteinExistence type="inferred from homology"/>
<keyword evidence="4 9" id="KW-0255">Endonuclease</keyword>
<dbReference type="EC" id="3.1.21.2" evidence="9"/>
<evidence type="ECO:0000256" key="2">
    <source>
        <dbReference type="ARBA" id="ARBA00022722"/>
    </source>
</evidence>
<dbReference type="GO" id="GO:0003906">
    <property type="term" value="F:DNA-(apurinic or apyrimidinic site) endonuclease activity"/>
    <property type="evidence" value="ECO:0007669"/>
    <property type="project" value="TreeGrafter"/>
</dbReference>
<keyword evidence="8 9" id="KW-0234">DNA repair</keyword>
<dbReference type="PROSITE" id="PS00730">
    <property type="entry name" value="AP_NUCLEASE_F2_2"/>
    <property type="match status" value="1"/>
</dbReference>
<dbReference type="NCBIfam" id="TIGR00587">
    <property type="entry name" value="nfo"/>
    <property type="match status" value="1"/>
</dbReference>
<dbReference type="EMBL" id="CP036271">
    <property type="protein sequence ID" value="QDT54486.1"/>
    <property type="molecule type" value="Genomic_DNA"/>
</dbReference>
<dbReference type="Proteomes" id="UP000315700">
    <property type="component" value="Chromosome"/>
</dbReference>
<name>A0A517SED4_9PLAN</name>
<evidence type="ECO:0000256" key="5">
    <source>
        <dbReference type="ARBA" id="ARBA00022763"/>
    </source>
</evidence>
<keyword evidence="13" id="KW-1185">Reference proteome</keyword>
<dbReference type="InParanoid" id="A0A517SED4"/>
<feature type="binding site" evidence="9">
    <location>
        <position position="170"/>
    </location>
    <ligand>
        <name>Zn(2+)</name>
        <dbReference type="ChEBI" id="CHEBI:29105"/>
        <label>2</label>
    </ligand>
</feature>
<dbReference type="InterPro" id="IPR018246">
    <property type="entry name" value="AP_endonuc_F2_Zn_BS"/>
</dbReference>
<keyword evidence="3 9" id="KW-0479">Metal-binding</keyword>
<evidence type="ECO:0000256" key="9">
    <source>
        <dbReference type="HAMAP-Rule" id="MF_00152"/>
    </source>
</evidence>